<dbReference type="SMR" id="A0A445FXL0"/>
<dbReference type="EMBL" id="QZWG01000018">
    <property type="protein sequence ID" value="RZB53641.1"/>
    <property type="molecule type" value="Genomic_DNA"/>
</dbReference>
<accession>A0A445FXL0</accession>
<protein>
    <submittedName>
        <fullName evidence="1">Uncharacterized protein</fullName>
    </submittedName>
</protein>
<sequence>MMEEAGRPNVADFFPILRPLDPQRVLARRSIYIKKLFEIIDGIIEECVQELQKLTPWMYWIHFLTTMKKLVLC</sequence>
<organism evidence="1 2">
    <name type="scientific">Glycine soja</name>
    <name type="common">Wild soybean</name>
    <dbReference type="NCBI Taxonomy" id="3848"/>
    <lineage>
        <taxon>Eukaryota</taxon>
        <taxon>Viridiplantae</taxon>
        <taxon>Streptophyta</taxon>
        <taxon>Embryophyta</taxon>
        <taxon>Tracheophyta</taxon>
        <taxon>Spermatophyta</taxon>
        <taxon>Magnoliopsida</taxon>
        <taxon>eudicotyledons</taxon>
        <taxon>Gunneridae</taxon>
        <taxon>Pentapetalae</taxon>
        <taxon>rosids</taxon>
        <taxon>fabids</taxon>
        <taxon>Fabales</taxon>
        <taxon>Fabaceae</taxon>
        <taxon>Papilionoideae</taxon>
        <taxon>50 kb inversion clade</taxon>
        <taxon>NPAAA clade</taxon>
        <taxon>indigoferoid/millettioid clade</taxon>
        <taxon>Phaseoleae</taxon>
        <taxon>Glycine</taxon>
        <taxon>Glycine subgen. Soja</taxon>
    </lineage>
</organism>
<evidence type="ECO:0000313" key="1">
    <source>
        <dbReference type="EMBL" id="RZB53641.1"/>
    </source>
</evidence>
<dbReference type="AlphaFoldDB" id="A0A445FXL0"/>
<proteinExistence type="predicted"/>
<dbReference type="Proteomes" id="UP000289340">
    <property type="component" value="Chromosome 18"/>
</dbReference>
<reference evidence="1 2" key="1">
    <citation type="submission" date="2018-09" db="EMBL/GenBank/DDBJ databases">
        <title>A high-quality reference genome of wild soybean provides a powerful tool to mine soybean genomes.</title>
        <authorList>
            <person name="Xie M."/>
            <person name="Chung C.Y.L."/>
            <person name="Li M.-W."/>
            <person name="Wong F.-L."/>
            <person name="Chan T.-F."/>
            <person name="Lam H.-M."/>
        </authorList>
    </citation>
    <scope>NUCLEOTIDE SEQUENCE [LARGE SCALE GENOMIC DNA]</scope>
    <source>
        <strain evidence="2">cv. W05</strain>
        <tissue evidence="1">Hypocotyl of etiolated seedlings</tissue>
    </source>
</reference>
<gene>
    <name evidence="1" type="ORF">D0Y65_049537</name>
</gene>
<keyword evidence="2" id="KW-1185">Reference proteome</keyword>
<comment type="caution">
    <text evidence="1">The sequence shown here is derived from an EMBL/GenBank/DDBJ whole genome shotgun (WGS) entry which is preliminary data.</text>
</comment>
<evidence type="ECO:0000313" key="2">
    <source>
        <dbReference type="Proteomes" id="UP000289340"/>
    </source>
</evidence>
<name>A0A445FXL0_GLYSO</name>